<dbReference type="Gene3D" id="3.40.190.10">
    <property type="entry name" value="Periplasmic binding protein-like II"/>
    <property type="match status" value="2"/>
</dbReference>
<dbReference type="GO" id="GO:0003700">
    <property type="term" value="F:DNA-binding transcription factor activity"/>
    <property type="evidence" value="ECO:0007669"/>
    <property type="project" value="InterPro"/>
</dbReference>
<name>A0A1I7EJR8_9BURK</name>
<dbReference type="AlphaFoldDB" id="A0A1I7EJR8"/>
<keyword evidence="4" id="KW-0804">Transcription</keyword>
<feature type="domain" description="HTH lysR-type" evidence="5">
    <location>
        <begin position="6"/>
        <end position="63"/>
    </location>
</feature>
<comment type="similarity">
    <text evidence="1">Belongs to the LysR transcriptional regulatory family.</text>
</comment>
<dbReference type="GeneID" id="77195188"/>
<evidence type="ECO:0000256" key="1">
    <source>
        <dbReference type="ARBA" id="ARBA00009437"/>
    </source>
</evidence>
<organism evidence="6 7">
    <name type="scientific">Paraburkholderia aspalathi</name>
    <dbReference type="NCBI Taxonomy" id="1324617"/>
    <lineage>
        <taxon>Bacteria</taxon>
        <taxon>Pseudomonadati</taxon>
        <taxon>Pseudomonadota</taxon>
        <taxon>Betaproteobacteria</taxon>
        <taxon>Burkholderiales</taxon>
        <taxon>Burkholderiaceae</taxon>
        <taxon>Paraburkholderia</taxon>
    </lineage>
</organism>
<keyword evidence="3" id="KW-0238">DNA-binding</keyword>
<dbReference type="InterPro" id="IPR005119">
    <property type="entry name" value="LysR_subst-bd"/>
</dbReference>
<dbReference type="InterPro" id="IPR058163">
    <property type="entry name" value="LysR-type_TF_proteobact-type"/>
</dbReference>
<evidence type="ECO:0000313" key="7">
    <source>
        <dbReference type="Proteomes" id="UP000198844"/>
    </source>
</evidence>
<dbReference type="GO" id="GO:0043565">
    <property type="term" value="F:sequence-specific DNA binding"/>
    <property type="evidence" value="ECO:0007669"/>
    <property type="project" value="TreeGrafter"/>
</dbReference>
<evidence type="ECO:0000256" key="2">
    <source>
        <dbReference type="ARBA" id="ARBA00023015"/>
    </source>
</evidence>
<gene>
    <name evidence="6" type="ORF">SAMN05192563_102531</name>
</gene>
<evidence type="ECO:0000313" key="6">
    <source>
        <dbReference type="EMBL" id="SFU24139.1"/>
    </source>
</evidence>
<dbReference type="PROSITE" id="PS50931">
    <property type="entry name" value="HTH_LYSR"/>
    <property type="match status" value="1"/>
</dbReference>
<evidence type="ECO:0000256" key="4">
    <source>
        <dbReference type="ARBA" id="ARBA00023163"/>
    </source>
</evidence>
<reference evidence="6 7" key="1">
    <citation type="submission" date="2016-10" db="EMBL/GenBank/DDBJ databases">
        <authorList>
            <person name="de Groot N.N."/>
        </authorList>
    </citation>
    <scope>NUCLEOTIDE SEQUENCE [LARGE SCALE GENOMIC DNA]</scope>
    <source>
        <strain evidence="6 7">LMG 27731</strain>
    </source>
</reference>
<dbReference type="OrthoDB" id="5526340at2"/>
<dbReference type="EMBL" id="FPBH01000025">
    <property type="protein sequence ID" value="SFU24139.1"/>
    <property type="molecule type" value="Genomic_DNA"/>
</dbReference>
<dbReference type="InterPro" id="IPR036390">
    <property type="entry name" value="WH_DNA-bd_sf"/>
</dbReference>
<dbReference type="PANTHER" id="PTHR30537">
    <property type="entry name" value="HTH-TYPE TRANSCRIPTIONAL REGULATOR"/>
    <property type="match status" value="1"/>
</dbReference>
<dbReference type="CDD" id="cd08432">
    <property type="entry name" value="PBP2_GcdR_TrpI_HvrB_AmpR_like"/>
    <property type="match status" value="1"/>
</dbReference>
<dbReference type="Pfam" id="PF00126">
    <property type="entry name" value="HTH_1"/>
    <property type="match status" value="1"/>
</dbReference>
<sequence>MRNRLPPLNPLRAFEAAARRSSVAGAAQELHVTASAVSHQIRILEESLGVTLFVRSKARVKLTREGEALLQPVKNAFDMIANAVVKLDSPEMAGDLVVSTPLLFTSRWMARHIGEFLDQYPAVNLKVIPSNDDREVYSPDVDVCVRYGEGRWRDRHVTLITHPALFPVVSPALMNGPNAIRKTEDLAGKALFCEHSGSWMRWLAHASADKLEGIRILEIGNAHIGIEAAIHGQGVALGDSFSVRDDLMDGTLIRPFNITVPSRHAYYLVSRQELSDTPLVSAFATWLSEYVE</sequence>
<dbReference type="FunFam" id="1.10.10.10:FF:000038">
    <property type="entry name" value="Glycine cleavage system transcriptional activator"/>
    <property type="match status" value="1"/>
</dbReference>
<dbReference type="InterPro" id="IPR000847">
    <property type="entry name" value="LysR_HTH_N"/>
</dbReference>
<accession>A0A1I7EJR8</accession>
<dbReference type="GO" id="GO:0006351">
    <property type="term" value="P:DNA-templated transcription"/>
    <property type="evidence" value="ECO:0007669"/>
    <property type="project" value="TreeGrafter"/>
</dbReference>
<dbReference type="PANTHER" id="PTHR30537:SF74">
    <property type="entry name" value="HTH-TYPE TRANSCRIPTIONAL REGULATOR TRPI"/>
    <property type="match status" value="1"/>
</dbReference>
<protein>
    <submittedName>
        <fullName evidence="6">Transcriptional regulator, LysR family</fullName>
    </submittedName>
</protein>
<dbReference type="SUPFAM" id="SSF53850">
    <property type="entry name" value="Periplasmic binding protein-like II"/>
    <property type="match status" value="1"/>
</dbReference>
<dbReference type="PRINTS" id="PR00039">
    <property type="entry name" value="HTHLYSR"/>
</dbReference>
<dbReference type="Gene3D" id="1.10.10.10">
    <property type="entry name" value="Winged helix-like DNA-binding domain superfamily/Winged helix DNA-binding domain"/>
    <property type="match status" value="1"/>
</dbReference>
<keyword evidence="2" id="KW-0805">Transcription regulation</keyword>
<proteinExistence type="inferred from homology"/>
<dbReference type="SUPFAM" id="SSF46785">
    <property type="entry name" value="Winged helix' DNA-binding domain"/>
    <property type="match status" value="1"/>
</dbReference>
<dbReference type="RefSeq" id="WP_093642647.1">
    <property type="nucleotide sequence ID" value="NZ_CAJNAX010000070.1"/>
</dbReference>
<evidence type="ECO:0000259" key="5">
    <source>
        <dbReference type="PROSITE" id="PS50931"/>
    </source>
</evidence>
<dbReference type="Proteomes" id="UP000198844">
    <property type="component" value="Unassembled WGS sequence"/>
</dbReference>
<dbReference type="Pfam" id="PF03466">
    <property type="entry name" value="LysR_substrate"/>
    <property type="match status" value="1"/>
</dbReference>
<evidence type="ECO:0000256" key="3">
    <source>
        <dbReference type="ARBA" id="ARBA00023125"/>
    </source>
</evidence>
<dbReference type="InterPro" id="IPR036388">
    <property type="entry name" value="WH-like_DNA-bd_sf"/>
</dbReference>